<dbReference type="KEGG" id="ruv:EC9_04770"/>
<evidence type="ECO:0000313" key="3">
    <source>
        <dbReference type="Proteomes" id="UP000319557"/>
    </source>
</evidence>
<dbReference type="EMBL" id="CP036261">
    <property type="protein sequence ID" value="QDS86316.1"/>
    <property type="molecule type" value="Genomic_DNA"/>
</dbReference>
<gene>
    <name evidence="2" type="ORF">EC9_04770</name>
</gene>
<feature type="region of interest" description="Disordered" evidence="1">
    <location>
        <begin position="1"/>
        <end position="31"/>
    </location>
</feature>
<sequence>MHQAASHRSVAPDEAETANSLSKPPRASIYHRETLQIRRMATEQNLAARRIKTAQTLTGGTNIVRQTASERWCAKP</sequence>
<reference evidence="2 3" key="1">
    <citation type="submission" date="2019-02" db="EMBL/GenBank/DDBJ databases">
        <title>Deep-cultivation of Planctomycetes and their phenomic and genomic characterization uncovers novel biology.</title>
        <authorList>
            <person name="Wiegand S."/>
            <person name="Jogler M."/>
            <person name="Boedeker C."/>
            <person name="Pinto D."/>
            <person name="Vollmers J."/>
            <person name="Rivas-Marin E."/>
            <person name="Kohn T."/>
            <person name="Peeters S.H."/>
            <person name="Heuer A."/>
            <person name="Rast P."/>
            <person name="Oberbeckmann S."/>
            <person name="Bunk B."/>
            <person name="Jeske O."/>
            <person name="Meyerdierks A."/>
            <person name="Storesund J.E."/>
            <person name="Kallscheuer N."/>
            <person name="Luecker S."/>
            <person name="Lage O.M."/>
            <person name="Pohl T."/>
            <person name="Merkel B.J."/>
            <person name="Hornburger P."/>
            <person name="Mueller R.-W."/>
            <person name="Bruemmer F."/>
            <person name="Labrenz M."/>
            <person name="Spormann A.M."/>
            <person name="Op den Camp H."/>
            <person name="Overmann J."/>
            <person name="Amann R."/>
            <person name="Jetten M.S.M."/>
            <person name="Mascher T."/>
            <person name="Medema M.H."/>
            <person name="Devos D.P."/>
            <person name="Kaster A.-K."/>
            <person name="Ovreas L."/>
            <person name="Rohde M."/>
            <person name="Galperin M.Y."/>
            <person name="Jogler C."/>
        </authorList>
    </citation>
    <scope>NUCLEOTIDE SEQUENCE [LARGE SCALE GENOMIC DNA]</scope>
    <source>
        <strain evidence="2 3">EC9</strain>
    </source>
</reference>
<evidence type="ECO:0000256" key="1">
    <source>
        <dbReference type="SAM" id="MobiDB-lite"/>
    </source>
</evidence>
<organism evidence="2 3">
    <name type="scientific">Rosistilla ulvae</name>
    <dbReference type="NCBI Taxonomy" id="1930277"/>
    <lineage>
        <taxon>Bacteria</taxon>
        <taxon>Pseudomonadati</taxon>
        <taxon>Planctomycetota</taxon>
        <taxon>Planctomycetia</taxon>
        <taxon>Pirellulales</taxon>
        <taxon>Pirellulaceae</taxon>
        <taxon>Rosistilla</taxon>
    </lineage>
</organism>
<accession>A0A517LUL8</accession>
<name>A0A517LUL8_9BACT</name>
<evidence type="ECO:0000313" key="2">
    <source>
        <dbReference type="EMBL" id="QDS86316.1"/>
    </source>
</evidence>
<dbReference type="Proteomes" id="UP000319557">
    <property type="component" value="Chromosome"/>
</dbReference>
<protein>
    <submittedName>
        <fullName evidence="2">Uncharacterized protein</fullName>
    </submittedName>
</protein>
<proteinExistence type="predicted"/>
<dbReference type="AlphaFoldDB" id="A0A517LUL8"/>
<keyword evidence="3" id="KW-1185">Reference proteome</keyword>
<dbReference type="RefSeq" id="WP_145342005.1">
    <property type="nucleotide sequence ID" value="NZ_CP036261.1"/>
</dbReference>